<gene>
    <name evidence="1" type="ORF">CCAP1982_LOCUS23164</name>
</gene>
<keyword evidence="2" id="KW-1185">Reference proteome</keyword>
<proteinExistence type="predicted"/>
<dbReference type="Proteomes" id="UP000606786">
    <property type="component" value="Unassembled WGS sequence"/>
</dbReference>
<comment type="caution">
    <text evidence="1">The sequence shown here is derived from an EMBL/GenBank/DDBJ whole genome shotgun (WGS) entry which is preliminary data.</text>
</comment>
<reference evidence="1" key="1">
    <citation type="submission" date="2020-11" db="EMBL/GenBank/DDBJ databases">
        <authorList>
            <person name="Whitehead M."/>
        </authorList>
    </citation>
    <scope>NUCLEOTIDE SEQUENCE</scope>
    <source>
        <strain evidence="1">EGII</strain>
    </source>
</reference>
<organism evidence="1 2">
    <name type="scientific">Ceratitis capitata</name>
    <name type="common">Mediterranean fruit fly</name>
    <name type="synonym">Tephritis capitata</name>
    <dbReference type="NCBI Taxonomy" id="7213"/>
    <lineage>
        <taxon>Eukaryota</taxon>
        <taxon>Metazoa</taxon>
        <taxon>Ecdysozoa</taxon>
        <taxon>Arthropoda</taxon>
        <taxon>Hexapoda</taxon>
        <taxon>Insecta</taxon>
        <taxon>Pterygota</taxon>
        <taxon>Neoptera</taxon>
        <taxon>Endopterygota</taxon>
        <taxon>Diptera</taxon>
        <taxon>Brachycera</taxon>
        <taxon>Muscomorpha</taxon>
        <taxon>Tephritoidea</taxon>
        <taxon>Tephritidae</taxon>
        <taxon>Ceratitis</taxon>
        <taxon>Ceratitis</taxon>
    </lineage>
</organism>
<dbReference type="EMBL" id="CAJHJT010000056">
    <property type="protein sequence ID" value="CAD7015216.1"/>
    <property type="molecule type" value="Genomic_DNA"/>
</dbReference>
<dbReference type="AlphaFoldDB" id="A0A811VID5"/>
<protein>
    <submittedName>
        <fullName evidence="1">(Mediterranean fruit fly) hypothetical protein</fullName>
    </submittedName>
</protein>
<evidence type="ECO:0000313" key="1">
    <source>
        <dbReference type="EMBL" id="CAD7015216.1"/>
    </source>
</evidence>
<name>A0A811VID5_CERCA</name>
<sequence length="70" mass="7917">MLTNILIKNIKFPKTRFAFGGLLTNLVAVAPLQLPFNVYLDEQPNNRTSVRPQVAMAQVNVPMYNNNNNE</sequence>
<evidence type="ECO:0000313" key="2">
    <source>
        <dbReference type="Proteomes" id="UP000606786"/>
    </source>
</evidence>
<accession>A0A811VID5</accession>